<dbReference type="GO" id="GO:0071939">
    <property type="term" value="P:vitamin A import into cell"/>
    <property type="evidence" value="ECO:0007669"/>
    <property type="project" value="TreeGrafter"/>
</dbReference>
<comment type="caution">
    <text evidence="8">Lacks conserved residue(s) required for the propagation of feature annotation.</text>
</comment>
<reference evidence="11" key="1">
    <citation type="submission" date="2021-02" db="EMBL/GenBank/DDBJ databases">
        <authorList>
            <person name="Nowell W R."/>
        </authorList>
    </citation>
    <scope>NUCLEOTIDE SEQUENCE</scope>
</reference>
<feature type="transmembrane region" description="Helical" evidence="9">
    <location>
        <begin position="51"/>
        <end position="73"/>
    </location>
</feature>
<gene>
    <name evidence="11" type="ORF">KXQ929_LOCUS37703</name>
</gene>
<organism evidence="11 12">
    <name type="scientific">Adineta steineri</name>
    <dbReference type="NCBI Taxonomy" id="433720"/>
    <lineage>
        <taxon>Eukaryota</taxon>
        <taxon>Metazoa</taxon>
        <taxon>Spiralia</taxon>
        <taxon>Gnathifera</taxon>
        <taxon>Rotifera</taxon>
        <taxon>Eurotatoria</taxon>
        <taxon>Bdelloidea</taxon>
        <taxon>Adinetida</taxon>
        <taxon>Adinetidae</taxon>
        <taxon>Adineta</taxon>
    </lineage>
</organism>
<name>A0A819YLY5_9BILA</name>
<proteinExistence type="predicted"/>
<evidence type="ECO:0000256" key="4">
    <source>
        <dbReference type="ARBA" id="ARBA00022692"/>
    </source>
</evidence>
<comment type="caution">
    <text evidence="11">The sequence shown here is derived from an EMBL/GenBank/DDBJ whole genome shotgun (WGS) entry which is preliminary data.</text>
</comment>
<dbReference type="GO" id="GO:0005886">
    <property type="term" value="C:plasma membrane"/>
    <property type="evidence" value="ECO:0007669"/>
    <property type="project" value="UniProtKB-SubCell"/>
</dbReference>
<comment type="subcellular location">
    <subcellularLocation>
        <location evidence="1">Cell membrane</location>
        <topology evidence="1">Multi-pass membrane protein</topology>
    </subcellularLocation>
</comment>
<feature type="transmembrane region" description="Helical" evidence="9">
    <location>
        <begin position="466"/>
        <end position="488"/>
    </location>
</feature>
<evidence type="ECO:0000256" key="9">
    <source>
        <dbReference type="SAM" id="Phobius"/>
    </source>
</evidence>
<feature type="disulfide bond" evidence="8">
    <location>
        <begin position="34"/>
        <end position="43"/>
    </location>
</feature>
<dbReference type="GO" id="GO:0038023">
    <property type="term" value="F:signaling receptor activity"/>
    <property type="evidence" value="ECO:0007669"/>
    <property type="project" value="InterPro"/>
</dbReference>
<evidence type="ECO:0000256" key="1">
    <source>
        <dbReference type="ARBA" id="ARBA00004651"/>
    </source>
</evidence>
<feature type="transmembrane region" description="Helical" evidence="9">
    <location>
        <begin position="411"/>
        <end position="437"/>
    </location>
</feature>
<keyword evidence="8" id="KW-1015">Disulfide bond</keyword>
<dbReference type="InterPro" id="IPR000742">
    <property type="entry name" value="EGF"/>
</dbReference>
<sequence length="774" mass="91271">MFMSNQKLNCSTSNPCGRNGYCEKNEHGEYYCSCIFWWSGQICDELTNSGIQVIILGCLLGLLIGVYYGLIIYRMTTRKTQQKKDKQNYKFSIGIKFNIHRSFYVFISLILIIATSGLIIKWFMIQSIHNIIVDQYRHNLSLFYKPHGICQVINYRKTNLIMFPMSCILIFIFAFEYKRILSGAKQYSDCYFLPVPIDFFTNINRTFVAVTFAIAANELLEIANEAFSDTYSINNGIVLVYLQQIFKVLLMGFRYYPILAAVYIDSKLSLLLGTFYSWIELPMTILEQGLCQPRYYENAQKINDTYLNFLFEYYGTGSFLLIIDLLTDIPRYVCLSYIIIELTRRVGKKFLYEIKTDYLTQEEKVLLNALQINSVEMTYLRNLFQSNKRIVNSNQWIYEWRNDFRFSSRILCLYSSVFLFLYFFLIQVCVQVLPYMIELQQFIQNSINSFRGNQSTHSIPVLVRPFLLAVLIGSSIVVIQLLLLLVSIRRNLFQVYRGDQSEIPRRSRSNYKTYAIGNFHFAGYLIAYVLWGLVLMISFLFILLVFIDIVITFSLFYIIELILKHLIPVLLIAYFKVYLNKFLARFAFLQDDGDVLAMNNRRILMIFLYFNFFLDAFLGLFSSVGRLLKSVMGGIFYMCRLDYSPLGRKLESWDDGFNAYCGFIHTECTHRHPILLLFTAYLLDMNKKKSKPITITNPLAISTDLTLQNEEEIRKRRRRIIQKWQMIVFLIRNPLFVFYRKAYFKQFHFVENHLVQWRNNVQVTQMMLRRLNSV</sequence>
<feature type="transmembrane region" description="Helical" evidence="9">
    <location>
        <begin position="513"/>
        <end position="531"/>
    </location>
</feature>
<dbReference type="AlphaFoldDB" id="A0A819YLY5"/>
<keyword evidence="8" id="KW-0245">EGF-like domain</keyword>
<accession>A0A819YLY5</accession>
<evidence type="ECO:0000256" key="8">
    <source>
        <dbReference type="PROSITE-ProRule" id="PRU00076"/>
    </source>
</evidence>
<feature type="transmembrane region" description="Helical" evidence="9">
    <location>
        <begin position="603"/>
        <end position="628"/>
    </location>
</feature>
<evidence type="ECO:0000313" key="11">
    <source>
        <dbReference type="EMBL" id="CAF4159082.1"/>
    </source>
</evidence>
<dbReference type="Proteomes" id="UP000663868">
    <property type="component" value="Unassembled WGS sequence"/>
</dbReference>
<dbReference type="GO" id="GO:0034632">
    <property type="term" value="F:retinol transmembrane transporter activity"/>
    <property type="evidence" value="ECO:0007669"/>
    <property type="project" value="InterPro"/>
</dbReference>
<dbReference type="PANTHER" id="PTHR21444">
    <property type="entry name" value="COILED-COIL DOMAIN-CONTAINING PROTEIN 180"/>
    <property type="match status" value="1"/>
</dbReference>
<keyword evidence="7" id="KW-0675">Receptor</keyword>
<dbReference type="PROSITE" id="PS00022">
    <property type="entry name" value="EGF_1"/>
    <property type="match status" value="1"/>
</dbReference>
<keyword evidence="6 9" id="KW-0472">Membrane</keyword>
<keyword evidence="2" id="KW-0813">Transport</keyword>
<feature type="transmembrane region" description="Helical" evidence="9">
    <location>
        <begin position="537"/>
        <end position="559"/>
    </location>
</feature>
<dbReference type="PANTHER" id="PTHR21444:SF15">
    <property type="entry name" value="RECEPTOR FOR RETINOL UPTAKE STRA6"/>
    <property type="match status" value="1"/>
</dbReference>
<evidence type="ECO:0000256" key="6">
    <source>
        <dbReference type="ARBA" id="ARBA00023136"/>
    </source>
</evidence>
<evidence type="ECO:0000259" key="10">
    <source>
        <dbReference type="PROSITE" id="PS50026"/>
    </source>
</evidence>
<evidence type="ECO:0000313" key="12">
    <source>
        <dbReference type="Proteomes" id="UP000663868"/>
    </source>
</evidence>
<dbReference type="InterPro" id="IPR026612">
    <property type="entry name" value="STRA6-like"/>
</dbReference>
<keyword evidence="4 9" id="KW-0812">Transmembrane</keyword>
<keyword evidence="5 9" id="KW-1133">Transmembrane helix</keyword>
<dbReference type="EMBL" id="CAJOBB010006382">
    <property type="protein sequence ID" value="CAF4159082.1"/>
    <property type="molecule type" value="Genomic_DNA"/>
</dbReference>
<evidence type="ECO:0000256" key="5">
    <source>
        <dbReference type="ARBA" id="ARBA00022989"/>
    </source>
</evidence>
<evidence type="ECO:0000256" key="2">
    <source>
        <dbReference type="ARBA" id="ARBA00022448"/>
    </source>
</evidence>
<evidence type="ECO:0000256" key="3">
    <source>
        <dbReference type="ARBA" id="ARBA00022475"/>
    </source>
</evidence>
<feature type="domain" description="EGF-like" evidence="10">
    <location>
        <begin position="6"/>
        <end position="44"/>
    </location>
</feature>
<dbReference type="PROSITE" id="PS50026">
    <property type="entry name" value="EGF_3"/>
    <property type="match status" value="1"/>
</dbReference>
<dbReference type="SUPFAM" id="SSF57196">
    <property type="entry name" value="EGF/Laminin"/>
    <property type="match status" value="1"/>
</dbReference>
<dbReference type="Pfam" id="PF14752">
    <property type="entry name" value="RBP_receptor"/>
    <property type="match status" value="1"/>
</dbReference>
<feature type="transmembrane region" description="Helical" evidence="9">
    <location>
        <begin position="566"/>
        <end position="583"/>
    </location>
</feature>
<feature type="transmembrane region" description="Helical" evidence="9">
    <location>
        <begin position="103"/>
        <end position="124"/>
    </location>
</feature>
<feature type="transmembrane region" description="Helical" evidence="9">
    <location>
        <begin position="160"/>
        <end position="177"/>
    </location>
</feature>
<keyword evidence="3" id="KW-1003">Cell membrane</keyword>
<evidence type="ECO:0000256" key="7">
    <source>
        <dbReference type="ARBA" id="ARBA00023170"/>
    </source>
</evidence>
<protein>
    <recommendedName>
        <fullName evidence="10">EGF-like domain-containing protein</fullName>
    </recommendedName>
</protein>